<evidence type="ECO:0000313" key="2">
    <source>
        <dbReference type="Proteomes" id="UP000032142"/>
    </source>
</evidence>
<dbReference type="EMBL" id="KN411166">
    <property type="protein sequence ID" value="KHG18683.1"/>
    <property type="molecule type" value="Genomic_DNA"/>
</dbReference>
<dbReference type="Proteomes" id="UP000032142">
    <property type="component" value="Unassembled WGS sequence"/>
</dbReference>
<dbReference type="AlphaFoldDB" id="A0A0B0NVZ4"/>
<organism evidence="1 2">
    <name type="scientific">Gossypium arboreum</name>
    <name type="common">Tree cotton</name>
    <name type="synonym">Gossypium nanking</name>
    <dbReference type="NCBI Taxonomy" id="29729"/>
    <lineage>
        <taxon>Eukaryota</taxon>
        <taxon>Viridiplantae</taxon>
        <taxon>Streptophyta</taxon>
        <taxon>Embryophyta</taxon>
        <taxon>Tracheophyta</taxon>
        <taxon>Spermatophyta</taxon>
        <taxon>Magnoliopsida</taxon>
        <taxon>eudicotyledons</taxon>
        <taxon>Gunneridae</taxon>
        <taxon>Pentapetalae</taxon>
        <taxon>rosids</taxon>
        <taxon>malvids</taxon>
        <taxon>Malvales</taxon>
        <taxon>Malvaceae</taxon>
        <taxon>Malvoideae</taxon>
        <taxon>Gossypium</taxon>
    </lineage>
</organism>
<evidence type="ECO:0000313" key="1">
    <source>
        <dbReference type="EMBL" id="KHG18683.1"/>
    </source>
</evidence>
<proteinExistence type="predicted"/>
<name>A0A0B0NVZ4_GOSAR</name>
<gene>
    <name evidence="1" type="ORF">F383_25421</name>
</gene>
<keyword evidence="2" id="KW-1185">Reference proteome</keyword>
<reference evidence="2" key="1">
    <citation type="submission" date="2014-09" db="EMBL/GenBank/DDBJ databases">
        <authorList>
            <person name="Mudge J."/>
            <person name="Ramaraj T."/>
            <person name="Lindquist I.E."/>
            <person name="Bharti A.K."/>
            <person name="Sundararajan A."/>
            <person name="Cameron C.T."/>
            <person name="Woodward J.E."/>
            <person name="May G.D."/>
            <person name="Brubaker C."/>
            <person name="Broadhvest J."/>
            <person name="Wilkins T.A."/>
        </authorList>
    </citation>
    <scope>NUCLEOTIDE SEQUENCE</scope>
    <source>
        <strain evidence="2">cv. AKA8401</strain>
    </source>
</reference>
<accession>A0A0B0NVZ4</accession>
<sequence length="25" mass="3027">MVLYVNLNRGLCPRHGPTRRLRQIY</sequence>
<protein>
    <submittedName>
        <fullName evidence="1">Uncharacterized protein</fullName>
    </submittedName>
</protein>